<dbReference type="AlphaFoldDB" id="A0AAD7T9T0"/>
<feature type="compositionally biased region" description="Polar residues" evidence="1">
    <location>
        <begin position="283"/>
        <end position="297"/>
    </location>
</feature>
<evidence type="ECO:0000313" key="2">
    <source>
        <dbReference type="EMBL" id="KAJ8416798.1"/>
    </source>
</evidence>
<dbReference type="GO" id="GO:0016251">
    <property type="term" value="F:RNA polymerase II general transcription initiation factor activity"/>
    <property type="evidence" value="ECO:0007669"/>
    <property type="project" value="InterPro"/>
</dbReference>
<dbReference type="InterPro" id="IPR021281">
    <property type="entry name" value="SNAPC2"/>
</dbReference>
<dbReference type="EMBL" id="JAINUG010000005">
    <property type="protein sequence ID" value="KAJ8416798.1"/>
    <property type="molecule type" value="Genomic_DNA"/>
</dbReference>
<keyword evidence="3" id="KW-1185">Reference proteome</keyword>
<feature type="compositionally biased region" description="Basic and acidic residues" evidence="1">
    <location>
        <begin position="19"/>
        <end position="29"/>
    </location>
</feature>
<name>A0AAD7T9T0_9TELE</name>
<dbReference type="Proteomes" id="UP001221898">
    <property type="component" value="Unassembled WGS sequence"/>
</dbReference>
<dbReference type="PANTHER" id="PTHR15132:SF1">
    <property type="entry name" value="SNRNA-ACTIVATING PROTEIN COMPLEX SUBUNIT 2"/>
    <property type="match status" value="1"/>
</dbReference>
<evidence type="ECO:0008006" key="4">
    <source>
        <dbReference type="Google" id="ProtNLM"/>
    </source>
</evidence>
<reference evidence="2" key="1">
    <citation type="journal article" date="2023" name="Science">
        <title>Genome structures resolve the early diversification of teleost fishes.</title>
        <authorList>
            <person name="Parey E."/>
            <person name="Louis A."/>
            <person name="Montfort J."/>
            <person name="Bouchez O."/>
            <person name="Roques C."/>
            <person name="Iampietro C."/>
            <person name="Lluch J."/>
            <person name="Castinel A."/>
            <person name="Donnadieu C."/>
            <person name="Desvignes T."/>
            <person name="Floi Bucao C."/>
            <person name="Jouanno E."/>
            <person name="Wen M."/>
            <person name="Mejri S."/>
            <person name="Dirks R."/>
            <person name="Jansen H."/>
            <person name="Henkel C."/>
            <person name="Chen W.J."/>
            <person name="Zahm M."/>
            <person name="Cabau C."/>
            <person name="Klopp C."/>
            <person name="Thompson A.W."/>
            <person name="Robinson-Rechavi M."/>
            <person name="Braasch I."/>
            <person name="Lecointre G."/>
            <person name="Bobe J."/>
            <person name="Postlethwait J.H."/>
            <person name="Berthelot C."/>
            <person name="Roest Crollius H."/>
            <person name="Guiguen Y."/>
        </authorList>
    </citation>
    <scope>NUCLEOTIDE SEQUENCE</scope>
    <source>
        <strain evidence="2">NC1722</strain>
    </source>
</reference>
<organism evidence="2 3">
    <name type="scientific">Aldrovandia affinis</name>
    <dbReference type="NCBI Taxonomy" id="143900"/>
    <lineage>
        <taxon>Eukaryota</taxon>
        <taxon>Metazoa</taxon>
        <taxon>Chordata</taxon>
        <taxon>Craniata</taxon>
        <taxon>Vertebrata</taxon>
        <taxon>Euteleostomi</taxon>
        <taxon>Actinopterygii</taxon>
        <taxon>Neopterygii</taxon>
        <taxon>Teleostei</taxon>
        <taxon>Notacanthiformes</taxon>
        <taxon>Halosauridae</taxon>
        <taxon>Aldrovandia</taxon>
    </lineage>
</organism>
<feature type="region of interest" description="Disordered" evidence="1">
    <location>
        <begin position="1"/>
        <end position="29"/>
    </location>
</feature>
<comment type="caution">
    <text evidence="2">The sequence shown here is derived from an EMBL/GenBank/DDBJ whole genome shotgun (WGS) entry which is preliminary data.</text>
</comment>
<evidence type="ECO:0000256" key="1">
    <source>
        <dbReference type="SAM" id="MobiDB-lite"/>
    </source>
</evidence>
<accession>A0AAD7T9T0</accession>
<feature type="region of interest" description="Disordered" evidence="1">
    <location>
        <begin position="259"/>
        <end position="305"/>
    </location>
</feature>
<dbReference type="Pfam" id="PF11035">
    <property type="entry name" value="SNAPC2"/>
    <property type="match status" value="1"/>
</dbReference>
<feature type="compositionally biased region" description="Low complexity" evidence="1">
    <location>
        <begin position="267"/>
        <end position="282"/>
    </location>
</feature>
<sequence>MKPPSRNRIAPQRFASNESEPKRVSKERSGWIGWKRSERRILLTELKKQRKNAEVDVVALHTKLPKRSIQQIESFMQFLKTIVGKRVAKQVKEKRREEHTAKVPIELWTKMAQNMTGSLEGAISSAFSQMLVISATEPCSLLNSNPPRPLNSPPQLLSNLKTVPMSMSRSPAETSSTCIISKGHESLRLSSSQTPKSLNVCHLATEAAATPSTVNSTCHSQSSCSAAALPLNPSKAGSASIKSTSPVSSFSSCVPASLSQSSRKRGATSPQPSQSSEQAASPDMSSTQRKEQSSTLTKGPILDQHTYPRSLTQKDFIVDFENIYHFLNAVNKQGNMPPLSAMESAVVLDLLLSLPEQLPLLDCVELQHHLHQVHIRLTAPVQEPHPSLSVRQECHSHLVQASGDIPGTCLQGEISINQDGGQLDQPVASVVSCSTVSDNLIETRASCSNEKGDFDALPQTPTSQEGNARGQGDRGTPDSQKNDKTKCTNLSEASTVTAVCSIEPGAGVQPMSMGKSGMQVPTVQTPDIPPVGSLLSHQTAQQSTSKSHCTNASALSQNTEKDWEKEGLCPLNPFMIPLRMLKHSQSLMSEG</sequence>
<dbReference type="GO" id="GO:0016604">
    <property type="term" value="C:nuclear body"/>
    <property type="evidence" value="ECO:0007669"/>
    <property type="project" value="TreeGrafter"/>
</dbReference>
<feature type="compositionally biased region" description="Basic and acidic residues" evidence="1">
    <location>
        <begin position="471"/>
        <end position="486"/>
    </location>
</feature>
<feature type="region of interest" description="Disordered" evidence="1">
    <location>
        <begin position="450"/>
        <end position="488"/>
    </location>
</feature>
<evidence type="ECO:0000313" key="3">
    <source>
        <dbReference type="Proteomes" id="UP001221898"/>
    </source>
</evidence>
<gene>
    <name evidence="2" type="ORF">AAFF_G00326760</name>
</gene>
<dbReference type="PANTHER" id="PTHR15132">
    <property type="entry name" value="SNRNA-ACTIVATING PROTEIN COMPLEX SUBUNIT 2"/>
    <property type="match status" value="1"/>
</dbReference>
<dbReference type="GO" id="GO:0009301">
    <property type="term" value="P:snRNA transcription"/>
    <property type="evidence" value="ECO:0007669"/>
    <property type="project" value="InterPro"/>
</dbReference>
<proteinExistence type="predicted"/>
<protein>
    <recommendedName>
        <fullName evidence="4">snRNA-activating protein complex subunit 2</fullName>
    </recommendedName>
</protein>